<evidence type="ECO:0000256" key="1">
    <source>
        <dbReference type="ARBA" id="ARBA00009964"/>
    </source>
</evidence>
<accession>A0A545T9X7</accession>
<dbReference type="Proteomes" id="UP000317839">
    <property type="component" value="Unassembled WGS sequence"/>
</dbReference>
<name>A0A545T9X7_9GAMM</name>
<proteinExistence type="inferred from homology"/>
<evidence type="ECO:0000313" key="3">
    <source>
        <dbReference type="Proteomes" id="UP000317839"/>
    </source>
</evidence>
<dbReference type="GO" id="GO:0003677">
    <property type="term" value="F:DNA binding"/>
    <property type="evidence" value="ECO:0007669"/>
    <property type="project" value="InterPro"/>
</dbReference>
<gene>
    <name evidence="2" type="ORF">FLL45_14265</name>
</gene>
<dbReference type="EMBL" id="VIKR01000003">
    <property type="protein sequence ID" value="TQV74020.1"/>
    <property type="molecule type" value="Genomic_DNA"/>
</dbReference>
<dbReference type="OrthoDB" id="6656813at2"/>
<keyword evidence="3" id="KW-1185">Reference proteome</keyword>
<dbReference type="InterPro" id="IPR009057">
    <property type="entry name" value="Homeodomain-like_sf"/>
</dbReference>
<evidence type="ECO:0000313" key="2">
    <source>
        <dbReference type="EMBL" id="TQV74020.1"/>
    </source>
</evidence>
<dbReference type="SUPFAM" id="SSF46689">
    <property type="entry name" value="Homeodomain-like"/>
    <property type="match status" value="1"/>
</dbReference>
<dbReference type="GO" id="GO:0004803">
    <property type="term" value="F:transposase activity"/>
    <property type="evidence" value="ECO:0007669"/>
    <property type="project" value="InterPro"/>
</dbReference>
<protein>
    <submittedName>
        <fullName evidence="2">Transposase</fullName>
    </submittedName>
</protein>
<dbReference type="Pfam" id="PF01527">
    <property type="entry name" value="HTH_Tnp_1"/>
    <property type="match status" value="1"/>
</dbReference>
<reference evidence="2 3" key="1">
    <citation type="submission" date="2019-06" db="EMBL/GenBank/DDBJ databases">
        <title>Draft genome of Aliikangiella marina GYP-15.</title>
        <authorList>
            <person name="Wang G."/>
        </authorList>
    </citation>
    <scope>NUCLEOTIDE SEQUENCE [LARGE SCALE GENOMIC DNA]</scope>
    <source>
        <strain evidence="2 3">GYP-15</strain>
    </source>
</reference>
<comment type="similarity">
    <text evidence="1">Belongs to the transposase 8 family.</text>
</comment>
<sequence length="104" mass="11749">MLIRITVVQTIIWSAIMNSSEKMKHEVIKQIGERGRLIAEVAQDFGVSNRQVYRWLKGNQATSKKTAKPDPVNAQVAQLKMELYAVSQQLTALKAQVNKQIVNQ</sequence>
<organism evidence="2 3">
    <name type="scientific">Aliikangiella marina</name>
    <dbReference type="NCBI Taxonomy" id="1712262"/>
    <lineage>
        <taxon>Bacteria</taxon>
        <taxon>Pseudomonadati</taxon>
        <taxon>Pseudomonadota</taxon>
        <taxon>Gammaproteobacteria</taxon>
        <taxon>Oceanospirillales</taxon>
        <taxon>Pleioneaceae</taxon>
        <taxon>Aliikangiella</taxon>
    </lineage>
</organism>
<dbReference type="GO" id="GO:0006313">
    <property type="term" value="P:DNA transposition"/>
    <property type="evidence" value="ECO:0007669"/>
    <property type="project" value="InterPro"/>
</dbReference>
<dbReference type="InterPro" id="IPR002514">
    <property type="entry name" value="Transposase_8"/>
</dbReference>
<dbReference type="AlphaFoldDB" id="A0A545T9X7"/>
<comment type="caution">
    <text evidence="2">The sequence shown here is derived from an EMBL/GenBank/DDBJ whole genome shotgun (WGS) entry which is preliminary data.</text>
</comment>